<organism evidence="1 2">
    <name type="scientific">Dryococelus australis</name>
    <dbReference type="NCBI Taxonomy" id="614101"/>
    <lineage>
        <taxon>Eukaryota</taxon>
        <taxon>Metazoa</taxon>
        <taxon>Ecdysozoa</taxon>
        <taxon>Arthropoda</taxon>
        <taxon>Hexapoda</taxon>
        <taxon>Insecta</taxon>
        <taxon>Pterygota</taxon>
        <taxon>Neoptera</taxon>
        <taxon>Polyneoptera</taxon>
        <taxon>Phasmatodea</taxon>
        <taxon>Verophasmatodea</taxon>
        <taxon>Anareolatae</taxon>
        <taxon>Phasmatidae</taxon>
        <taxon>Eurycanthinae</taxon>
        <taxon>Dryococelus</taxon>
    </lineage>
</organism>
<gene>
    <name evidence="1" type="ORF">PR048_010202</name>
</gene>
<name>A0ABQ9I424_9NEOP</name>
<dbReference type="PANTHER" id="PTHR37984">
    <property type="entry name" value="PROTEIN CBG26694"/>
    <property type="match status" value="1"/>
</dbReference>
<evidence type="ECO:0000313" key="1">
    <source>
        <dbReference type="EMBL" id="KAJ8890693.1"/>
    </source>
</evidence>
<sequence length="237" mass="26955">MFFFSVYPGTIGLSDQQRKQFAEDAGKKGHSVKLCQNSKSTRDSNSSTQFSNLAIDVTINGYKAYGLIDAGSSASFVNEDTMCKPKCTCVKEKKYQWPRHLLSRLLNAITFGGEEALLDLGSVAAANNLLKEGIIEKSVSPWHAQVIVVTSKNQRLRMAVDYSQTINRFTEFDAFPLPHIDDIVNKVASYKIYSRIDLRSAYYQVPLRKERSKQVDNSIYSRMFLFLFGMEFRHFNE</sequence>
<dbReference type="Gene3D" id="3.10.10.10">
    <property type="entry name" value="HIV Type 1 Reverse Transcriptase, subunit A, domain 1"/>
    <property type="match status" value="1"/>
</dbReference>
<evidence type="ECO:0008006" key="3">
    <source>
        <dbReference type="Google" id="ProtNLM"/>
    </source>
</evidence>
<dbReference type="EMBL" id="JARBHB010000003">
    <property type="protein sequence ID" value="KAJ8890693.1"/>
    <property type="molecule type" value="Genomic_DNA"/>
</dbReference>
<accession>A0ABQ9I424</accession>
<comment type="caution">
    <text evidence="1">The sequence shown here is derived from an EMBL/GenBank/DDBJ whole genome shotgun (WGS) entry which is preliminary data.</text>
</comment>
<dbReference type="InterPro" id="IPR050951">
    <property type="entry name" value="Retrovirus_Pol_polyprotein"/>
</dbReference>
<keyword evidence="2" id="KW-1185">Reference proteome</keyword>
<dbReference type="InterPro" id="IPR043128">
    <property type="entry name" value="Rev_trsase/Diguanyl_cyclase"/>
</dbReference>
<dbReference type="InterPro" id="IPR043502">
    <property type="entry name" value="DNA/RNA_pol_sf"/>
</dbReference>
<proteinExistence type="predicted"/>
<dbReference type="Gene3D" id="3.30.70.270">
    <property type="match status" value="1"/>
</dbReference>
<reference evidence="1 2" key="1">
    <citation type="submission" date="2023-02" db="EMBL/GenBank/DDBJ databases">
        <title>LHISI_Scaffold_Assembly.</title>
        <authorList>
            <person name="Stuart O.P."/>
            <person name="Cleave R."/>
            <person name="Magrath M.J.L."/>
            <person name="Mikheyev A.S."/>
        </authorList>
    </citation>
    <scope>NUCLEOTIDE SEQUENCE [LARGE SCALE GENOMIC DNA]</scope>
    <source>
        <strain evidence="1">Daus_M_001</strain>
        <tissue evidence="1">Leg muscle</tissue>
    </source>
</reference>
<protein>
    <recommendedName>
        <fullName evidence="3">Reverse transcriptase domain-containing protein</fullName>
    </recommendedName>
</protein>
<dbReference type="PANTHER" id="PTHR37984:SF5">
    <property type="entry name" value="PROTEIN NYNRIN-LIKE"/>
    <property type="match status" value="1"/>
</dbReference>
<evidence type="ECO:0000313" key="2">
    <source>
        <dbReference type="Proteomes" id="UP001159363"/>
    </source>
</evidence>
<dbReference type="Proteomes" id="UP001159363">
    <property type="component" value="Chromosome 3"/>
</dbReference>
<dbReference type="SUPFAM" id="SSF56672">
    <property type="entry name" value="DNA/RNA polymerases"/>
    <property type="match status" value="1"/>
</dbReference>